<keyword evidence="1" id="KW-0175">Coiled coil</keyword>
<reference evidence="3 4" key="2">
    <citation type="submission" date="2024-07" db="EMBL/GenBank/DDBJ databases">
        <authorList>
            <person name="Akdeniz Z."/>
        </authorList>
    </citation>
    <scope>NUCLEOTIDE SEQUENCE [LARGE SCALE GENOMIC DNA]</scope>
</reference>
<evidence type="ECO:0000313" key="4">
    <source>
        <dbReference type="Proteomes" id="UP001642409"/>
    </source>
</evidence>
<dbReference type="EMBL" id="CAXDID020000428">
    <property type="protein sequence ID" value="CAL6090512.1"/>
    <property type="molecule type" value="Genomic_DNA"/>
</dbReference>
<proteinExistence type="predicted"/>
<evidence type="ECO:0000256" key="1">
    <source>
        <dbReference type="SAM" id="Coils"/>
    </source>
</evidence>
<dbReference type="EMBL" id="CATOUU010000245">
    <property type="protein sequence ID" value="CAI9922103.1"/>
    <property type="molecule type" value="Genomic_DNA"/>
</dbReference>
<reference evidence="2" key="1">
    <citation type="submission" date="2023-06" db="EMBL/GenBank/DDBJ databases">
        <authorList>
            <person name="Kurt Z."/>
        </authorList>
    </citation>
    <scope>NUCLEOTIDE SEQUENCE</scope>
</reference>
<dbReference type="AlphaFoldDB" id="A0AA86NMA7"/>
<protein>
    <submittedName>
        <fullName evidence="3">Hypothetical_protein</fullName>
    </submittedName>
</protein>
<accession>A0AA86NMA7</accession>
<evidence type="ECO:0000313" key="3">
    <source>
        <dbReference type="EMBL" id="CAL6090512.1"/>
    </source>
</evidence>
<organism evidence="2">
    <name type="scientific">Hexamita inflata</name>
    <dbReference type="NCBI Taxonomy" id="28002"/>
    <lineage>
        <taxon>Eukaryota</taxon>
        <taxon>Metamonada</taxon>
        <taxon>Diplomonadida</taxon>
        <taxon>Hexamitidae</taxon>
        <taxon>Hexamitinae</taxon>
        <taxon>Hexamita</taxon>
    </lineage>
</organism>
<gene>
    <name evidence="3" type="ORF">HINF_LOCUS65345</name>
    <name evidence="2" type="ORF">HINF_LOCUS9748</name>
</gene>
<name>A0AA86NMA7_9EUKA</name>
<feature type="coiled-coil region" evidence="1">
    <location>
        <begin position="86"/>
        <end position="130"/>
    </location>
</feature>
<evidence type="ECO:0000313" key="2">
    <source>
        <dbReference type="EMBL" id="CAI9922103.1"/>
    </source>
</evidence>
<dbReference type="Proteomes" id="UP001642409">
    <property type="component" value="Unassembled WGS sequence"/>
</dbReference>
<sequence length="281" mass="32321">MYYSNLFGNIDKLHQNIEDQQTNHQIYLQSVKTFGLAVQNIEEQIKKSKLYTNAKPTANNDLRIAQFQDYAKQFAVSAQVLSKSLLKLEEDKSAQAKKDSDILQQQLKSKSAKQAEIAALTQKLRAIEQKCRAEYLLSTNPDPKKSDLAKKKLNALEQDQVAAVERCVKSQLQIDALFTQQLTQLQVLDQQRASQLNLTHTQLFQLFKQFVNNLQQMQIQFTENYFEPNLSSFFNENASDLQNIVKSQFVNQRGGMAFKNTDQMKENVAEVEEEELGNRFE</sequence>
<comment type="caution">
    <text evidence="2">The sequence shown here is derived from an EMBL/GenBank/DDBJ whole genome shotgun (WGS) entry which is preliminary data.</text>
</comment>
<keyword evidence="4" id="KW-1185">Reference proteome</keyword>